<feature type="compositionally biased region" description="Polar residues" evidence="1">
    <location>
        <begin position="7"/>
        <end position="20"/>
    </location>
</feature>
<gene>
    <name evidence="2" type="ORF">EB796_003893</name>
</gene>
<evidence type="ECO:0000256" key="1">
    <source>
        <dbReference type="SAM" id="MobiDB-lite"/>
    </source>
</evidence>
<organism evidence="2 3">
    <name type="scientific">Bugula neritina</name>
    <name type="common">Brown bryozoan</name>
    <name type="synonym">Sertularia neritina</name>
    <dbReference type="NCBI Taxonomy" id="10212"/>
    <lineage>
        <taxon>Eukaryota</taxon>
        <taxon>Metazoa</taxon>
        <taxon>Spiralia</taxon>
        <taxon>Lophotrochozoa</taxon>
        <taxon>Bryozoa</taxon>
        <taxon>Gymnolaemata</taxon>
        <taxon>Cheilostomatida</taxon>
        <taxon>Flustrina</taxon>
        <taxon>Buguloidea</taxon>
        <taxon>Bugulidae</taxon>
        <taxon>Bugula</taxon>
    </lineage>
</organism>
<dbReference type="AlphaFoldDB" id="A0A7J7KHS9"/>
<dbReference type="Proteomes" id="UP000593567">
    <property type="component" value="Unassembled WGS sequence"/>
</dbReference>
<feature type="region of interest" description="Disordered" evidence="1">
    <location>
        <begin position="1"/>
        <end position="20"/>
    </location>
</feature>
<name>A0A7J7KHS9_BUGNE</name>
<accession>A0A7J7KHS9</accession>
<keyword evidence="3" id="KW-1185">Reference proteome</keyword>
<comment type="caution">
    <text evidence="2">The sequence shown here is derived from an EMBL/GenBank/DDBJ whole genome shotgun (WGS) entry which is preliminary data.</text>
</comment>
<evidence type="ECO:0000313" key="2">
    <source>
        <dbReference type="EMBL" id="KAF6037793.1"/>
    </source>
</evidence>
<protein>
    <submittedName>
        <fullName evidence="2">Uncharacterized protein</fullName>
    </submittedName>
</protein>
<dbReference type="EMBL" id="VXIV02000516">
    <property type="protein sequence ID" value="KAF6037793.1"/>
    <property type="molecule type" value="Genomic_DNA"/>
</dbReference>
<reference evidence="2" key="1">
    <citation type="submission" date="2020-06" db="EMBL/GenBank/DDBJ databases">
        <title>Draft genome of Bugula neritina, a colonial animal packing powerful symbionts and potential medicines.</title>
        <authorList>
            <person name="Rayko M."/>
        </authorList>
    </citation>
    <scope>NUCLEOTIDE SEQUENCE [LARGE SCALE GENOMIC DNA]</scope>
    <source>
        <strain evidence="2">Kwan_BN1</strain>
    </source>
</reference>
<evidence type="ECO:0000313" key="3">
    <source>
        <dbReference type="Proteomes" id="UP000593567"/>
    </source>
</evidence>
<sequence length="210" mass="23995">MLEVESRFSNFQVQDSSSRQQATAAINKLLLEPRKSLQEGGQEIESESKNLSEIRSRLKDIVTIDSGSQVLAAEAMKKVITESVRRINEHKARYQDFTKLDAPRRQSAEEAINQVLTEFKKRVFEVESRLKDITVQDESSRQQAKEVINKLLQEPRRASQDGNPENQSNVEQLTKNEAEDLLYYLNDQIGSDEEAVHSYNSDEYSSAVDE</sequence>
<proteinExistence type="predicted"/>